<dbReference type="InterPro" id="IPR035398">
    <property type="entry name" value="Bac_rhamnosid_C"/>
</dbReference>
<evidence type="ECO:0000256" key="4">
    <source>
        <dbReference type="SAM" id="SignalP"/>
    </source>
</evidence>
<feature type="domain" description="Alpha-L-rhamnosidase concanavalin-like" evidence="5">
    <location>
        <begin position="349"/>
        <end position="444"/>
    </location>
</feature>
<dbReference type="PIRSF" id="PIRSF010631">
    <property type="entry name" value="A-rhamnsds"/>
    <property type="match status" value="1"/>
</dbReference>
<evidence type="ECO:0000313" key="9">
    <source>
        <dbReference type="EMBL" id="MBC5641322.1"/>
    </source>
</evidence>
<keyword evidence="3 9" id="KW-0378">Hydrolase</keyword>
<dbReference type="Pfam" id="PF17390">
    <property type="entry name" value="Bac_rhamnosid_C"/>
    <property type="match status" value="1"/>
</dbReference>
<comment type="catalytic activity">
    <reaction evidence="1">
        <text>Hydrolysis of terminal non-reducing alpha-L-rhamnose residues in alpha-L-rhamnosides.</text>
        <dbReference type="EC" id="3.2.1.40"/>
    </reaction>
</comment>
<dbReference type="InterPro" id="IPR008928">
    <property type="entry name" value="6-hairpin_glycosidase_sf"/>
</dbReference>
<evidence type="ECO:0000313" key="10">
    <source>
        <dbReference type="Proteomes" id="UP000644010"/>
    </source>
</evidence>
<dbReference type="Pfam" id="PF05592">
    <property type="entry name" value="Bac_rhamnosid"/>
    <property type="match status" value="1"/>
</dbReference>
<dbReference type="InterPro" id="IPR013737">
    <property type="entry name" value="Bac_rhamnosid_N"/>
</dbReference>
<dbReference type="Gene3D" id="2.60.120.260">
    <property type="entry name" value="Galactose-binding domain-like"/>
    <property type="match status" value="2"/>
</dbReference>
<dbReference type="RefSeq" id="WP_186957829.1">
    <property type="nucleotide sequence ID" value="NZ_JACOOI010000001.1"/>
</dbReference>
<dbReference type="EC" id="3.2.1.40" evidence="2"/>
<evidence type="ECO:0000259" key="8">
    <source>
        <dbReference type="Pfam" id="PF17390"/>
    </source>
</evidence>
<protein>
    <recommendedName>
        <fullName evidence="2">alpha-L-rhamnosidase</fullName>
        <ecNumber evidence="2">3.2.1.40</ecNumber>
    </recommendedName>
</protein>
<dbReference type="InterPro" id="IPR016007">
    <property type="entry name" value="Alpha_rhamnosid"/>
</dbReference>
<reference evidence="9 10" key="1">
    <citation type="submission" date="2020-08" db="EMBL/GenBank/DDBJ databases">
        <title>Genome public.</title>
        <authorList>
            <person name="Liu C."/>
            <person name="Sun Q."/>
        </authorList>
    </citation>
    <scope>NUCLEOTIDE SEQUENCE [LARGE SCALE GENOMIC DNA]</scope>
    <source>
        <strain evidence="9 10">BX2</strain>
    </source>
</reference>
<evidence type="ECO:0000259" key="5">
    <source>
        <dbReference type="Pfam" id="PF05592"/>
    </source>
</evidence>
<dbReference type="Pfam" id="PF25788">
    <property type="entry name" value="Ig_Rha78A_N"/>
    <property type="match status" value="1"/>
</dbReference>
<name>A0ABR7DUY6_9BACT</name>
<dbReference type="InterPro" id="IPR035396">
    <property type="entry name" value="Bac_rhamnosid6H"/>
</dbReference>
<evidence type="ECO:0000256" key="3">
    <source>
        <dbReference type="ARBA" id="ARBA00022801"/>
    </source>
</evidence>
<dbReference type="Proteomes" id="UP000644010">
    <property type="component" value="Unassembled WGS sequence"/>
</dbReference>
<dbReference type="PANTHER" id="PTHR33307">
    <property type="entry name" value="ALPHA-RHAMNOSIDASE (EUROFUNG)"/>
    <property type="match status" value="1"/>
</dbReference>
<evidence type="ECO:0000259" key="6">
    <source>
        <dbReference type="Pfam" id="PF08531"/>
    </source>
</evidence>
<feature type="domain" description="Alpha-L-rhamnosidase C-terminal" evidence="8">
    <location>
        <begin position="788"/>
        <end position="861"/>
    </location>
</feature>
<proteinExistence type="predicted"/>
<feature type="domain" description="Bacterial alpha-L-rhamnosidase N-terminal" evidence="6">
    <location>
        <begin position="176"/>
        <end position="338"/>
    </location>
</feature>
<dbReference type="EMBL" id="JACOOI010000001">
    <property type="protein sequence ID" value="MBC5641322.1"/>
    <property type="molecule type" value="Genomic_DNA"/>
</dbReference>
<evidence type="ECO:0000256" key="1">
    <source>
        <dbReference type="ARBA" id="ARBA00001445"/>
    </source>
</evidence>
<organism evidence="9 10">
    <name type="scientific">Parabacteroides segnis</name>
    <dbReference type="NCBI Taxonomy" id="2763058"/>
    <lineage>
        <taxon>Bacteria</taxon>
        <taxon>Pseudomonadati</taxon>
        <taxon>Bacteroidota</taxon>
        <taxon>Bacteroidia</taxon>
        <taxon>Bacteroidales</taxon>
        <taxon>Tannerellaceae</taxon>
        <taxon>Parabacteroides</taxon>
    </lineage>
</organism>
<dbReference type="PANTHER" id="PTHR33307:SF6">
    <property type="entry name" value="ALPHA-RHAMNOSIDASE (EUROFUNG)-RELATED"/>
    <property type="match status" value="1"/>
</dbReference>
<dbReference type="SUPFAM" id="SSF48208">
    <property type="entry name" value="Six-hairpin glycosidases"/>
    <property type="match status" value="1"/>
</dbReference>
<comment type="caution">
    <text evidence="9">The sequence shown here is derived from an EMBL/GenBank/DDBJ whole genome shotgun (WGS) entry which is preliminary data.</text>
</comment>
<accession>A0ABR7DUY6</accession>
<dbReference type="Gene3D" id="2.60.40.10">
    <property type="entry name" value="Immunoglobulins"/>
    <property type="match status" value="1"/>
</dbReference>
<dbReference type="InterPro" id="IPR013783">
    <property type="entry name" value="Ig-like_fold"/>
</dbReference>
<dbReference type="GO" id="GO:0016787">
    <property type="term" value="F:hydrolase activity"/>
    <property type="evidence" value="ECO:0007669"/>
    <property type="project" value="UniProtKB-KW"/>
</dbReference>
<evidence type="ECO:0000256" key="2">
    <source>
        <dbReference type="ARBA" id="ARBA00012652"/>
    </source>
</evidence>
<sequence length="885" mass="99663">MKGIYLRLLFVCFSLMAVSCGSRSSLEITCLQCEKLNDPLGIDNVSPHFSWVLSSKDQGARQTAYQILVASDKKYLSEDKADLWDSGKIDSEASNWILYQGNALKSKSFSYWKVRVWDGEGNVTAWSEPACFGIGLLNPEDWSARYIGMDQDGDKMESPLLRKTFQSNVIGEKMLFHVNSLGYHEVYVNGKPVSDAVLTPAVSQFDKRSLIVTYDITPFLQKGSNEIVIWLGKGWYRDGLPGVVEGGPFVRAQLECRENGSWTTALVTDGSWMASESGYVSTGNWRPHQFGGEVVNAAGLLPDLTSSSLDRLEWAKAKVAEIPAHKVTPQMAELNRIQQEFHPVLCQAAGDTAWIFDMGKNFTGWTKIKFPMLSSGQKVRISYCDFLDGDGQFRDGLYEDYYIASGEAGERFVNKFNYHAYRYLKLTNLAQAPALSDITACLVHTDYSGSSSFSCSDEDLNAIHDMVQYTLRCLTLGGYMVDCPQIERLGYGGDGNASTQTVQTMYNLSPLYMNWMQAWADCMREYGSMPHTAPNPYNAGGGPYWCGFIITASWQTYVNYGDSRLLERYYPYMKKWLEYVDKYTVDGLLKTWPNTEYRNWYLGDWATPVGVDQTNILSVDAVNNCFISVCYQTMSKIAGILGKEQDKQVYATKYKELNPLIHKTFYDPQQKSYATGTQIDLIYPMLVGATPDDKQPDVRNTLYRVTEERFKGHLATGLVGVPVITEWAVRNKQSDFIYGMLKKRDYPGYLYMLDNGATTTWEHWNGERSHIHNCYNGIGSWFYQALAGINTDEENPGYKHVIIQPQLVKGLSWVKAAKETPLGLLEVKWEKTDASFVLELNIPVGCEATVMIPVRAKTVLVNNEISGKSDALEIPSGRYRITCTL</sequence>
<gene>
    <name evidence="9" type="ORF">H8S77_00260</name>
</gene>
<dbReference type="InterPro" id="IPR012341">
    <property type="entry name" value="6hp_glycosidase-like_sf"/>
</dbReference>
<dbReference type="Pfam" id="PF08531">
    <property type="entry name" value="Bac_rhamnosid_N"/>
    <property type="match status" value="1"/>
</dbReference>
<feature type="chain" id="PRO_5046775388" description="alpha-L-rhamnosidase" evidence="4">
    <location>
        <begin position="18"/>
        <end position="885"/>
    </location>
</feature>
<feature type="signal peptide" evidence="4">
    <location>
        <begin position="1"/>
        <end position="17"/>
    </location>
</feature>
<keyword evidence="10" id="KW-1185">Reference proteome</keyword>
<dbReference type="Gene3D" id="2.60.420.10">
    <property type="entry name" value="Maltose phosphorylase, domain 3"/>
    <property type="match status" value="1"/>
</dbReference>
<keyword evidence="4" id="KW-0732">Signal</keyword>
<feature type="domain" description="Alpha-L-rhamnosidase six-hairpin glycosidase" evidence="7">
    <location>
        <begin position="451"/>
        <end position="785"/>
    </location>
</feature>
<dbReference type="InterPro" id="IPR008902">
    <property type="entry name" value="Rhamnosid_concanavalin"/>
</dbReference>
<dbReference type="Gene3D" id="1.50.10.10">
    <property type="match status" value="1"/>
</dbReference>
<dbReference type="Pfam" id="PF17389">
    <property type="entry name" value="Bac_rhamnosid6H"/>
    <property type="match status" value="1"/>
</dbReference>
<dbReference type="PROSITE" id="PS51257">
    <property type="entry name" value="PROKAR_LIPOPROTEIN"/>
    <property type="match status" value="1"/>
</dbReference>
<evidence type="ECO:0000259" key="7">
    <source>
        <dbReference type="Pfam" id="PF17389"/>
    </source>
</evidence>